<dbReference type="EMBL" id="JAGINP010000004">
    <property type="protein sequence ID" value="MBP2291689.1"/>
    <property type="molecule type" value="Genomic_DNA"/>
</dbReference>
<accession>A0ABS4SGJ1</accession>
<name>A0ABS4SGJ1_9PROT</name>
<feature type="compositionally biased region" description="Low complexity" evidence="1">
    <location>
        <begin position="44"/>
        <end position="58"/>
    </location>
</feature>
<dbReference type="Proteomes" id="UP000781958">
    <property type="component" value="Unassembled WGS sequence"/>
</dbReference>
<comment type="caution">
    <text evidence="4">The sequence shown here is derived from an EMBL/GenBank/DDBJ whole genome shotgun (WGS) entry which is preliminary data.</text>
</comment>
<dbReference type="InterPro" id="IPR011992">
    <property type="entry name" value="EF-hand-dom_pair"/>
</dbReference>
<feature type="chain" id="PRO_5046858271" evidence="2">
    <location>
        <begin position="22"/>
        <end position="143"/>
    </location>
</feature>
<dbReference type="SUPFAM" id="SSF47473">
    <property type="entry name" value="EF-hand"/>
    <property type="match status" value="1"/>
</dbReference>
<feature type="region of interest" description="Disordered" evidence="1">
    <location>
        <begin position="31"/>
        <end position="72"/>
    </location>
</feature>
<feature type="signal peptide" evidence="2">
    <location>
        <begin position="1"/>
        <end position="21"/>
    </location>
</feature>
<feature type="domain" description="EF-hand" evidence="3">
    <location>
        <begin position="68"/>
        <end position="94"/>
    </location>
</feature>
<dbReference type="InterPro" id="IPR018247">
    <property type="entry name" value="EF_Hand_1_Ca_BS"/>
</dbReference>
<proteinExistence type="predicted"/>
<sequence length="143" mass="14812">MKNRITAVAALMMLVSPMAYAANSGSITSPQAGAVTSGPGVSDQTTTGSTATTQGTATRQHHAKAGSFQAMDTNHDGMVDQQEWKAAGRKDASFTRIDADHSGTLTQAEVKTYRTAHAQTTRKHSQSAAPTNMGSATSGASQQ</sequence>
<organism evidence="4 5">
    <name type="scientific">Azospirillum rugosum</name>
    <dbReference type="NCBI Taxonomy" id="416170"/>
    <lineage>
        <taxon>Bacteria</taxon>
        <taxon>Pseudomonadati</taxon>
        <taxon>Pseudomonadota</taxon>
        <taxon>Alphaproteobacteria</taxon>
        <taxon>Rhodospirillales</taxon>
        <taxon>Azospirillaceae</taxon>
        <taxon>Azospirillum</taxon>
    </lineage>
</organism>
<dbReference type="RefSeq" id="WP_209765251.1">
    <property type="nucleotide sequence ID" value="NZ_JAGINP010000004.1"/>
</dbReference>
<evidence type="ECO:0000259" key="3">
    <source>
        <dbReference type="PROSITE" id="PS50222"/>
    </source>
</evidence>
<feature type="compositionally biased region" description="Polar residues" evidence="1">
    <location>
        <begin position="126"/>
        <end position="143"/>
    </location>
</feature>
<dbReference type="PROSITE" id="PS50222">
    <property type="entry name" value="EF_HAND_2"/>
    <property type="match status" value="1"/>
</dbReference>
<keyword evidence="5" id="KW-1185">Reference proteome</keyword>
<keyword evidence="2" id="KW-0732">Signal</keyword>
<evidence type="ECO:0000256" key="2">
    <source>
        <dbReference type="SAM" id="SignalP"/>
    </source>
</evidence>
<gene>
    <name evidence="4" type="ORF">J2851_001438</name>
</gene>
<dbReference type="Pfam" id="PF13202">
    <property type="entry name" value="EF-hand_5"/>
    <property type="match status" value="2"/>
</dbReference>
<evidence type="ECO:0000313" key="5">
    <source>
        <dbReference type="Proteomes" id="UP000781958"/>
    </source>
</evidence>
<dbReference type="InterPro" id="IPR002048">
    <property type="entry name" value="EF_hand_dom"/>
</dbReference>
<protein>
    <submittedName>
        <fullName evidence="4">Type IV secretory pathway TrbL component</fullName>
    </submittedName>
</protein>
<evidence type="ECO:0000256" key="1">
    <source>
        <dbReference type="SAM" id="MobiDB-lite"/>
    </source>
</evidence>
<dbReference type="PROSITE" id="PS00018">
    <property type="entry name" value="EF_HAND_1"/>
    <property type="match status" value="2"/>
</dbReference>
<evidence type="ECO:0000313" key="4">
    <source>
        <dbReference type="EMBL" id="MBP2291689.1"/>
    </source>
</evidence>
<feature type="region of interest" description="Disordered" evidence="1">
    <location>
        <begin position="115"/>
        <end position="143"/>
    </location>
</feature>
<dbReference type="Gene3D" id="1.10.238.10">
    <property type="entry name" value="EF-hand"/>
    <property type="match status" value="1"/>
</dbReference>
<reference evidence="4 5" key="1">
    <citation type="submission" date="2021-03" db="EMBL/GenBank/DDBJ databases">
        <title>Genomic Encyclopedia of Type Strains, Phase III (KMG-III): the genomes of soil and plant-associated and newly described type strains.</title>
        <authorList>
            <person name="Whitman W."/>
        </authorList>
    </citation>
    <scope>NUCLEOTIDE SEQUENCE [LARGE SCALE GENOMIC DNA]</scope>
    <source>
        <strain evidence="4 5">IMMIB AFH-6</strain>
    </source>
</reference>